<keyword evidence="2" id="KW-1133">Transmembrane helix</keyword>
<feature type="non-terminal residue" evidence="4">
    <location>
        <position position="343"/>
    </location>
</feature>
<dbReference type="EMBL" id="SNRW01016021">
    <property type="protein sequence ID" value="KAA6369784.1"/>
    <property type="molecule type" value="Genomic_DNA"/>
</dbReference>
<evidence type="ECO:0000256" key="2">
    <source>
        <dbReference type="SAM" id="Phobius"/>
    </source>
</evidence>
<gene>
    <name evidence="4" type="ORF">EZS28_034688</name>
</gene>
<reference evidence="4 5" key="1">
    <citation type="submission" date="2019-03" db="EMBL/GenBank/DDBJ databases">
        <title>Single cell metagenomics reveals metabolic interactions within the superorganism composed of flagellate Streblomastix strix and complex community of Bacteroidetes bacteria on its surface.</title>
        <authorList>
            <person name="Treitli S.C."/>
            <person name="Kolisko M."/>
            <person name="Husnik F."/>
            <person name="Keeling P."/>
            <person name="Hampl V."/>
        </authorList>
    </citation>
    <scope>NUCLEOTIDE SEQUENCE [LARGE SCALE GENOMIC DNA]</scope>
    <source>
        <strain evidence="4">ST1C</strain>
    </source>
</reference>
<accession>A0A5J4UI07</accession>
<organism evidence="4 5">
    <name type="scientific">Streblomastix strix</name>
    <dbReference type="NCBI Taxonomy" id="222440"/>
    <lineage>
        <taxon>Eukaryota</taxon>
        <taxon>Metamonada</taxon>
        <taxon>Preaxostyla</taxon>
        <taxon>Oxymonadida</taxon>
        <taxon>Streblomastigidae</taxon>
        <taxon>Streblomastix</taxon>
    </lineage>
</organism>
<name>A0A5J4UI07_9EUKA</name>
<feature type="region of interest" description="Disordered" evidence="1">
    <location>
        <begin position="126"/>
        <end position="146"/>
    </location>
</feature>
<comment type="caution">
    <text evidence="4">The sequence shown here is derived from an EMBL/GenBank/DDBJ whole genome shotgun (WGS) entry which is preliminary data.</text>
</comment>
<evidence type="ECO:0000256" key="1">
    <source>
        <dbReference type="SAM" id="MobiDB-lite"/>
    </source>
</evidence>
<sequence length="343" mass="39089">MRGWNLLTRRSLDVDKVEYHIRIGSLNARLAQEQYNTLLIAHSENPNILRQYSVLMRDVYGDDRLAIEILCEADLMEEGNKADLMKIEIELGLNNDIWGVDADQSNHQQQDGELNQNQDQDKINQTEVGKQLQKSDSLSDGNTLNNKSQIKYTSKSASGAVRTGSQKNEILKKLQRKQTKSTKTLIFIFSFLFTSLSTNFMSAVDAGRAFRRTIVDAEYMNIALDYSIYYMFNILTLDQDSGSKLDAVYEEAQGVTYPLLIGVGPDMEITKSTSDELRLTHYIQWVEDAINVMLQLFIYNLEDKTRERGYSSTMKQQLAIITLNVPFAATEEMMIVSHSAYKV</sequence>
<dbReference type="AlphaFoldDB" id="A0A5J4UI07"/>
<protein>
    <recommendedName>
        <fullName evidence="3">TmcB/TmcC TPR repeats domain-containing protein</fullName>
    </recommendedName>
</protein>
<dbReference type="InterPro" id="IPR057352">
    <property type="entry name" value="TPR_TmcB/C"/>
</dbReference>
<feature type="transmembrane region" description="Helical" evidence="2">
    <location>
        <begin position="185"/>
        <end position="204"/>
    </location>
</feature>
<keyword evidence="2" id="KW-0812">Transmembrane</keyword>
<proteinExistence type="predicted"/>
<dbReference type="Proteomes" id="UP000324800">
    <property type="component" value="Unassembled WGS sequence"/>
</dbReference>
<feature type="domain" description="TmcB/TmcC TPR repeats" evidence="3">
    <location>
        <begin position="4"/>
        <end position="81"/>
    </location>
</feature>
<evidence type="ECO:0000313" key="4">
    <source>
        <dbReference type="EMBL" id="KAA6369784.1"/>
    </source>
</evidence>
<keyword evidence="2" id="KW-0472">Membrane</keyword>
<evidence type="ECO:0000259" key="3">
    <source>
        <dbReference type="Pfam" id="PF25474"/>
    </source>
</evidence>
<dbReference type="Pfam" id="PF25474">
    <property type="entry name" value="TPR_TmcB"/>
    <property type="match status" value="1"/>
</dbReference>
<evidence type="ECO:0000313" key="5">
    <source>
        <dbReference type="Proteomes" id="UP000324800"/>
    </source>
</evidence>